<dbReference type="STRING" id="3818.A0A445B0W7"/>
<dbReference type="Pfam" id="PF00560">
    <property type="entry name" value="LRR_1"/>
    <property type="match status" value="10"/>
</dbReference>
<evidence type="ECO:0000256" key="4">
    <source>
        <dbReference type="ARBA" id="ARBA00022614"/>
    </source>
</evidence>
<feature type="chain" id="PRO_5019363577" evidence="13">
    <location>
        <begin position="26"/>
        <end position="1076"/>
    </location>
</feature>
<protein>
    <submittedName>
        <fullName evidence="16">Uncharacterized protein</fullName>
    </submittedName>
</protein>
<evidence type="ECO:0000256" key="9">
    <source>
        <dbReference type="ARBA" id="ARBA00023136"/>
    </source>
</evidence>
<keyword evidence="6 13" id="KW-0732">Signal</keyword>
<evidence type="ECO:0000256" key="6">
    <source>
        <dbReference type="ARBA" id="ARBA00022729"/>
    </source>
</evidence>
<dbReference type="GO" id="GO:0005886">
    <property type="term" value="C:plasma membrane"/>
    <property type="evidence" value="ECO:0007669"/>
    <property type="project" value="UniProtKB-SubCell"/>
</dbReference>
<organism evidence="16 17">
    <name type="scientific">Arachis hypogaea</name>
    <name type="common">Peanut</name>
    <dbReference type="NCBI Taxonomy" id="3818"/>
    <lineage>
        <taxon>Eukaryota</taxon>
        <taxon>Viridiplantae</taxon>
        <taxon>Streptophyta</taxon>
        <taxon>Embryophyta</taxon>
        <taxon>Tracheophyta</taxon>
        <taxon>Spermatophyta</taxon>
        <taxon>Magnoliopsida</taxon>
        <taxon>eudicotyledons</taxon>
        <taxon>Gunneridae</taxon>
        <taxon>Pentapetalae</taxon>
        <taxon>rosids</taxon>
        <taxon>fabids</taxon>
        <taxon>Fabales</taxon>
        <taxon>Fabaceae</taxon>
        <taxon>Papilionoideae</taxon>
        <taxon>50 kb inversion clade</taxon>
        <taxon>dalbergioids sensu lato</taxon>
        <taxon>Dalbergieae</taxon>
        <taxon>Pterocarpus clade</taxon>
        <taxon>Arachis</taxon>
    </lineage>
</organism>
<evidence type="ECO:0000313" key="17">
    <source>
        <dbReference type="Proteomes" id="UP000289738"/>
    </source>
</evidence>
<keyword evidence="11" id="KW-0325">Glycoprotein</keyword>
<dbReference type="Pfam" id="PF08263">
    <property type="entry name" value="LRRNT_2"/>
    <property type="match status" value="1"/>
</dbReference>
<keyword evidence="5 12" id="KW-0812">Transmembrane</keyword>
<evidence type="ECO:0000256" key="3">
    <source>
        <dbReference type="ARBA" id="ARBA00022475"/>
    </source>
</evidence>
<evidence type="ECO:0000256" key="10">
    <source>
        <dbReference type="ARBA" id="ARBA00023170"/>
    </source>
</evidence>
<evidence type="ECO:0000256" key="7">
    <source>
        <dbReference type="ARBA" id="ARBA00022737"/>
    </source>
</evidence>
<dbReference type="Gene3D" id="3.80.10.10">
    <property type="entry name" value="Ribonuclease Inhibitor"/>
    <property type="match status" value="6"/>
</dbReference>
<comment type="similarity">
    <text evidence="2">Belongs to the RLP family.</text>
</comment>
<feature type="transmembrane region" description="Helical" evidence="12">
    <location>
        <begin position="1011"/>
        <end position="1034"/>
    </location>
</feature>
<dbReference type="PANTHER" id="PTHR48063:SF112">
    <property type="entry name" value="RECEPTOR LIKE PROTEIN 30-LIKE"/>
    <property type="match status" value="1"/>
</dbReference>
<dbReference type="PRINTS" id="PR00019">
    <property type="entry name" value="LEURICHRPT"/>
</dbReference>
<evidence type="ECO:0000256" key="13">
    <source>
        <dbReference type="SAM" id="SignalP"/>
    </source>
</evidence>
<dbReference type="AlphaFoldDB" id="A0A445B0W7"/>
<keyword evidence="7" id="KW-0677">Repeat</keyword>
<feature type="signal peptide" evidence="13">
    <location>
        <begin position="1"/>
        <end position="25"/>
    </location>
</feature>
<keyword evidence="3" id="KW-1003">Cell membrane</keyword>
<evidence type="ECO:0000256" key="8">
    <source>
        <dbReference type="ARBA" id="ARBA00022989"/>
    </source>
</evidence>
<dbReference type="InterPro" id="IPR032675">
    <property type="entry name" value="LRR_dom_sf"/>
</dbReference>
<dbReference type="InterPro" id="IPR001611">
    <property type="entry name" value="Leu-rich_rpt"/>
</dbReference>
<dbReference type="SMART" id="SM00365">
    <property type="entry name" value="LRR_SD22"/>
    <property type="match status" value="9"/>
</dbReference>
<evidence type="ECO:0000313" key="16">
    <source>
        <dbReference type="EMBL" id="RYR32290.1"/>
    </source>
</evidence>
<dbReference type="PROSITE" id="PS51450">
    <property type="entry name" value="LRR"/>
    <property type="match status" value="2"/>
</dbReference>
<reference evidence="16 17" key="1">
    <citation type="submission" date="2019-01" db="EMBL/GenBank/DDBJ databases">
        <title>Sequencing of cultivated peanut Arachis hypogaea provides insights into genome evolution and oil improvement.</title>
        <authorList>
            <person name="Chen X."/>
        </authorList>
    </citation>
    <scope>NUCLEOTIDE SEQUENCE [LARGE SCALE GENOMIC DNA]</scope>
    <source>
        <strain evidence="17">cv. Fuhuasheng</strain>
        <tissue evidence="16">Leaves</tissue>
    </source>
</reference>
<dbReference type="EMBL" id="SDMP01000010">
    <property type="protein sequence ID" value="RYR32290.1"/>
    <property type="molecule type" value="Genomic_DNA"/>
</dbReference>
<evidence type="ECO:0000259" key="14">
    <source>
        <dbReference type="Pfam" id="PF08263"/>
    </source>
</evidence>
<evidence type="ECO:0000256" key="11">
    <source>
        <dbReference type="ARBA" id="ARBA00023180"/>
    </source>
</evidence>
<dbReference type="Pfam" id="PF23598">
    <property type="entry name" value="LRR_14"/>
    <property type="match status" value="1"/>
</dbReference>
<evidence type="ECO:0000256" key="1">
    <source>
        <dbReference type="ARBA" id="ARBA00004251"/>
    </source>
</evidence>
<name>A0A445B0W7_ARAHY</name>
<dbReference type="SMART" id="SM00369">
    <property type="entry name" value="LRR_TYP"/>
    <property type="match status" value="13"/>
</dbReference>
<feature type="domain" description="Disease resistance R13L4/SHOC-2-like LRR" evidence="15">
    <location>
        <begin position="281"/>
        <end position="464"/>
    </location>
</feature>
<gene>
    <name evidence="16" type="ORF">Ahy_A10g046881</name>
</gene>
<feature type="domain" description="Leucine-rich repeat-containing N-terminal plant-type" evidence="14">
    <location>
        <begin position="40"/>
        <end position="77"/>
    </location>
</feature>
<dbReference type="InterPro" id="IPR046956">
    <property type="entry name" value="RLP23-like"/>
</dbReference>
<keyword evidence="4" id="KW-0433">Leucine-rich repeat</keyword>
<comment type="subcellular location">
    <subcellularLocation>
        <location evidence="1">Cell membrane</location>
        <topology evidence="1">Single-pass type I membrane protein</topology>
    </subcellularLocation>
</comment>
<dbReference type="Proteomes" id="UP000289738">
    <property type="component" value="Chromosome A10"/>
</dbReference>
<proteinExistence type="inferred from homology"/>
<dbReference type="FunFam" id="3.80.10.10:FF:000095">
    <property type="entry name" value="LRR receptor-like serine/threonine-protein kinase GSO1"/>
    <property type="match status" value="2"/>
</dbReference>
<dbReference type="InterPro" id="IPR055414">
    <property type="entry name" value="LRR_R13L4/SHOC2-like"/>
</dbReference>
<accession>A0A445B0W7</accession>
<dbReference type="InterPro" id="IPR003591">
    <property type="entry name" value="Leu-rich_rpt_typical-subtyp"/>
</dbReference>
<evidence type="ECO:0000256" key="5">
    <source>
        <dbReference type="ARBA" id="ARBA00022692"/>
    </source>
</evidence>
<keyword evidence="10" id="KW-0675">Receptor</keyword>
<keyword evidence="8 12" id="KW-1133">Transmembrane helix</keyword>
<comment type="caution">
    <text evidence="16">The sequence shown here is derived from an EMBL/GenBank/DDBJ whole genome shotgun (WGS) entry which is preliminary data.</text>
</comment>
<evidence type="ECO:0000256" key="2">
    <source>
        <dbReference type="ARBA" id="ARBA00009592"/>
    </source>
</evidence>
<sequence length="1076" mass="120762">MGIRYQNIAACVILVLVMVMAEIAGICTNSSTLLHSPCLERERQALVKFKASLTDPSNLLSSWHGHDCCRWEGIGCDKVTGHVVMLDLTPPYLKCSRSMMEGEYWLRSDDEDNCDLLDEQYLEAGNVNSSLLELEYLTHLDLTGIYFYWNPIPMFVGSMRRLRYLSLSDAGFGGRIPSNLGNLINLHFLDLSENEFSPDSNINWISQLPFLEHLNMMHSFIYNEYQVNIINLTITAPNLHFLSLAGNGLSVSNLDALQNITSLVHLDLRWNNLASVPSWFGNFKKLEYLDLSGCGLHGPIPNAFQNATSIEFLDLSSNNFDFLPSWFHKFEKLKHLFFPSNNFKGSIPVALQNMTSIESLHLSSNSFTSVPSWFIELKKLVYLNLSFNKLTSMECSISSILKNMCHLKTLNIAGNRLRKESIGNSDLSTCIRHDLENLDLSENEFNDQLPSWLGQLKNLGNLDLEDNFFYGPVPSSFEKLLKLKNLHLSNNKLEGVFPNFLGQLVNLHAVDLSNNSFNGTITQNLEQLVNLKFFDVSNNYLTGSIPLSLVQLINLTSLDLSNNYLKGIIPTSLNQLVNLSVLDLSRNMLDGRICIDFQKLGVLSYLDLSSNNLNGTITGEKSWPLLIPEMWYLNLSHNQISGSLPKHIGHIMPNLNNLILGNNLINGSIPKSLCQLDLHVLDLSKNRLSGKILNCWKDNGEWEEINLSSNKLSGDVPSSFGNLSTLSWLHLNNNSLRGEFLASMRNLPQLLIIDLGENQLSGTIPSWSANTFSSLQILRLRQNRLSGSIPSQICELSSIKILDLSRNNLNGSIPRCIGNLRGMTLEGPALSPNSSIAGGFALPPESDWQTEDVIEVIKGRELDYIRILKLVVIMDLSENNLVGSIPKGITLLNGLHSLNLSNNHLIGKIPNMIGDMRSLESFDVSSNQLSGTIPSSMLALTSLSHLYLSYNNFSGPIPTDNQFLTYDSSSYAGNPYLCGFPLPNKCGYLHEDHGSSEFEDDDSNLDKLEKWLFYLVIAIGFATGFWGVIGTLWFKKTWRHAYFRWVEDLADTIYVTTAIRMAKLKKWMMMRNRVVV</sequence>
<keyword evidence="9 12" id="KW-0472">Membrane</keyword>
<dbReference type="PANTHER" id="PTHR48063">
    <property type="entry name" value="LRR RECEPTOR-LIKE KINASE"/>
    <property type="match status" value="1"/>
</dbReference>
<dbReference type="InterPro" id="IPR013210">
    <property type="entry name" value="LRR_N_plant-typ"/>
</dbReference>
<evidence type="ECO:0000259" key="15">
    <source>
        <dbReference type="Pfam" id="PF23598"/>
    </source>
</evidence>
<keyword evidence="17" id="KW-1185">Reference proteome</keyword>
<dbReference type="SUPFAM" id="SSF52058">
    <property type="entry name" value="L domain-like"/>
    <property type="match status" value="4"/>
</dbReference>
<dbReference type="Pfam" id="PF13855">
    <property type="entry name" value="LRR_8"/>
    <property type="match status" value="1"/>
</dbReference>
<dbReference type="FunFam" id="3.80.10.10:FF:000111">
    <property type="entry name" value="LRR receptor-like serine/threonine-protein kinase ERECTA"/>
    <property type="match status" value="1"/>
</dbReference>
<evidence type="ECO:0000256" key="12">
    <source>
        <dbReference type="SAM" id="Phobius"/>
    </source>
</evidence>